<gene>
    <name evidence="1" type="ORF">hbim_07122</name>
</gene>
<evidence type="ECO:0000313" key="2">
    <source>
        <dbReference type="Proteomes" id="UP001241092"/>
    </source>
</evidence>
<dbReference type="EMBL" id="AP027452">
    <property type="protein sequence ID" value="BDY33147.1"/>
    <property type="molecule type" value="Genomic_DNA"/>
</dbReference>
<protein>
    <submittedName>
        <fullName evidence="1">Uncharacterized protein</fullName>
    </submittedName>
</protein>
<accession>A0AAI8XSI3</accession>
<sequence length="125" mass="13164">MSEYQAAHRRACCAAITALGNRIGLYAGSTRIDTTPASSVYADTTWGAPTDITESSIAKAQSVGSTVTITVPANTVTNGTVINRYGIFNGATLLRTEALPISLTINDGSQAFQVDVTPTFKYRGE</sequence>
<reference evidence="1" key="1">
    <citation type="submission" date="2023-03" db="EMBL/GenBank/DDBJ databases">
        <title>Draft genome sequence of a Mycolicibacterium mageritense strain H4_3_1 isolated from a hybrid biological-inorganic system reactor.</title>
        <authorList>
            <person name="Feng X."/>
            <person name="Kazama D."/>
            <person name="Sato K."/>
            <person name="Kobayashi H."/>
        </authorList>
    </citation>
    <scope>NUCLEOTIDE SEQUENCE</scope>
    <source>
        <strain evidence="1">H4_3_1</strain>
    </source>
</reference>
<dbReference type="RefSeq" id="WP_286212740.1">
    <property type="nucleotide sequence ID" value="NZ_AP027452.1"/>
</dbReference>
<name>A0AAI8XSI3_MYCME</name>
<dbReference type="Proteomes" id="UP001241092">
    <property type="component" value="Chromosome"/>
</dbReference>
<dbReference type="AlphaFoldDB" id="A0AAI8XSI3"/>
<organism evidence="1 2">
    <name type="scientific">Mycolicibacterium mageritense</name>
    <name type="common">Mycobacterium mageritense</name>
    <dbReference type="NCBI Taxonomy" id="53462"/>
    <lineage>
        <taxon>Bacteria</taxon>
        <taxon>Bacillati</taxon>
        <taxon>Actinomycetota</taxon>
        <taxon>Actinomycetes</taxon>
        <taxon>Mycobacteriales</taxon>
        <taxon>Mycobacteriaceae</taxon>
        <taxon>Mycolicibacterium</taxon>
    </lineage>
</organism>
<proteinExistence type="predicted"/>
<evidence type="ECO:0000313" key="1">
    <source>
        <dbReference type="EMBL" id="BDY33147.1"/>
    </source>
</evidence>